<sequence length="65" mass="7383">MRVPLIIDGTDAVYNATRGCVYWQFFSTIKAPEKTGKLHLLHYLQWGPDVVRSPPDSVARQIVLI</sequence>
<reference evidence="1 2" key="1">
    <citation type="submission" date="2018-12" db="EMBL/GenBank/DDBJ databases">
        <authorList>
            <consortium name="Pathogen Informatics"/>
        </authorList>
    </citation>
    <scope>NUCLEOTIDE SEQUENCE [LARGE SCALE GENOMIC DNA]</scope>
    <source>
        <strain evidence="1 2">NCTC6754</strain>
    </source>
</reference>
<organism evidence="1 2">
    <name type="scientific">Salmonella enterica I</name>
    <dbReference type="NCBI Taxonomy" id="59201"/>
    <lineage>
        <taxon>Bacteria</taxon>
        <taxon>Pseudomonadati</taxon>
        <taxon>Pseudomonadota</taxon>
        <taxon>Gammaproteobacteria</taxon>
        <taxon>Enterobacterales</taxon>
        <taxon>Enterobacteriaceae</taxon>
        <taxon>Salmonella</taxon>
    </lineage>
</organism>
<dbReference type="Proteomes" id="UP000269208">
    <property type="component" value="Chromosome"/>
</dbReference>
<evidence type="ECO:0000313" key="1">
    <source>
        <dbReference type="EMBL" id="VEB58338.1"/>
    </source>
</evidence>
<protein>
    <submittedName>
        <fullName evidence="1">Caudovirales tail fibre assembly protein</fullName>
    </submittedName>
</protein>
<gene>
    <name evidence="1" type="primary">SBOV19171_2</name>
    <name evidence="1" type="ORF">NCTC6754_05363</name>
</gene>
<evidence type="ECO:0000313" key="2">
    <source>
        <dbReference type="Proteomes" id="UP000269208"/>
    </source>
</evidence>
<name>A0A3S4IJZ5_SALET</name>
<proteinExistence type="predicted"/>
<dbReference type="AlphaFoldDB" id="A0A3S4IJZ5"/>
<dbReference type="EMBL" id="LR134190">
    <property type="protein sequence ID" value="VEB58338.1"/>
    <property type="molecule type" value="Genomic_DNA"/>
</dbReference>
<accession>A0A3S4IJZ5</accession>